<evidence type="ECO:0000313" key="4">
    <source>
        <dbReference type="Proteomes" id="UP001479436"/>
    </source>
</evidence>
<accession>A0ABR2W2G0</accession>
<keyword evidence="4" id="KW-1185">Reference proteome</keyword>
<feature type="transmembrane region" description="Helical" evidence="1">
    <location>
        <begin position="78"/>
        <end position="103"/>
    </location>
</feature>
<dbReference type="EMBL" id="JASJQH010007138">
    <property type="protein sequence ID" value="KAK9717515.1"/>
    <property type="molecule type" value="Genomic_DNA"/>
</dbReference>
<dbReference type="SMART" id="SM00315">
    <property type="entry name" value="RGS"/>
    <property type="match status" value="1"/>
</dbReference>
<dbReference type="PANTHER" id="PTHR10845:SF192">
    <property type="entry name" value="DOUBLE HIT, ISOFORM B"/>
    <property type="match status" value="1"/>
</dbReference>
<evidence type="ECO:0000256" key="1">
    <source>
        <dbReference type="SAM" id="Phobius"/>
    </source>
</evidence>
<dbReference type="PROSITE" id="PS50132">
    <property type="entry name" value="RGS"/>
    <property type="match status" value="1"/>
</dbReference>
<name>A0ABR2W2G0_9FUNG</name>
<comment type="caution">
    <text evidence="3">The sequence shown here is derived from an EMBL/GenBank/DDBJ whole genome shotgun (WGS) entry which is preliminary data.</text>
</comment>
<dbReference type="SUPFAM" id="SSF48097">
    <property type="entry name" value="Regulator of G-protein signaling, RGS"/>
    <property type="match status" value="1"/>
</dbReference>
<evidence type="ECO:0000313" key="3">
    <source>
        <dbReference type="EMBL" id="KAK9717515.1"/>
    </source>
</evidence>
<dbReference type="PRINTS" id="PR01301">
    <property type="entry name" value="RGSPROTEIN"/>
</dbReference>
<dbReference type="Proteomes" id="UP001479436">
    <property type="component" value="Unassembled WGS sequence"/>
</dbReference>
<dbReference type="PANTHER" id="PTHR10845">
    <property type="entry name" value="REGULATOR OF G PROTEIN SIGNALING"/>
    <property type="match status" value="1"/>
</dbReference>
<dbReference type="Pfam" id="PF00615">
    <property type="entry name" value="RGS"/>
    <property type="match status" value="1"/>
</dbReference>
<reference evidence="3 4" key="1">
    <citation type="submission" date="2023-04" db="EMBL/GenBank/DDBJ databases">
        <title>Genome of Basidiobolus ranarum AG-B5.</title>
        <authorList>
            <person name="Stajich J.E."/>
            <person name="Carter-House D."/>
            <person name="Gryganskyi A."/>
        </authorList>
    </citation>
    <scope>NUCLEOTIDE SEQUENCE [LARGE SCALE GENOMIC DNA]</scope>
    <source>
        <strain evidence="3 4">AG-B5</strain>
    </source>
</reference>
<evidence type="ECO:0000259" key="2">
    <source>
        <dbReference type="PROSITE" id="PS50132"/>
    </source>
</evidence>
<feature type="transmembrane region" description="Helical" evidence="1">
    <location>
        <begin position="148"/>
        <end position="167"/>
    </location>
</feature>
<dbReference type="Gene3D" id="1.10.167.10">
    <property type="entry name" value="Regulator of G-protein Signalling 4, domain 2"/>
    <property type="match status" value="1"/>
</dbReference>
<feature type="transmembrane region" description="Helical" evidence="1">
    <location>
        <begin position="37"/>
        <end position="58"/>
    </location>
</feature>
<proteinExistence type="predicted"/>
<gene>
    <name evidence="3" type="primary">RGS16</name>
    <name evidence="3" type="ORF">K7432_006146</name>
</gene>
<sequence>MLDSNNAHINATTEVLNRRMFPKGGWLRRLLTPQAHIIGIAVWMLPHIVLAIALHYALLKTQKDYDLTIVVAHCIDGWYWTPVLGIFIVYTVGVLPIIFYYLRGIKDAYDMRLEVLWDICIGAISTIASLLSTELDNNESISKVFPNQMWTALMCICMYFISVVIPFREKRRFQALHPSKNGSFPVFEDILNNYSLFREFHAFSVRDFSVENPSFYHRANQWRIDMKRIEGTAYSPLRTKLHAEAHEIYETFISNHADFEINIKGETSQRIYFDISQTMIESTVFDRALLEVVDMMYQQTFPRFLRYKGWVNGNGY</sequence>
<organism evidence="3 4">
    <name type="scientific">Basidiobolus ranarum</name>
    <dbReference type="NCBI Taxonomy" id="34480"/>
    <lineage>
        <taxon>Eukaryota</taxon>
        <taxon>Fungi</taxon>
        <taxon>Fungi incertae sedis</taxon>
        <taxon>Zoopagomycota</taxon>
        <taxon>Entomophthoromycotina</taxon>
        <taxon>Basidiobolomycetes</taxon>
        <taxon>Basidiobolales</taxon>
        <taxon>Basidiobolaceae</taxon>
        <taxon>Basidiobolus</taxon>
    </lineage>
</organism>
<dbReference type="InterPro" id="IPR016137">
    <property type="entry name" value="RGS"/>
</dbReference>
<feature type="transmembrane region" description="Helical" evidence="1">
    <location>
        <begin position="115"/>
        <end position="133"/>
    </location>
</feature>
<protein>
    <submittedName>
        <fullName evidence="3">Regulator of G-protein signaling 16</fullName>
    </submittedName>
</protein>
<keyword evidence="1" id="KW-0472">Membrane</keyword>
<keyword evidence="1" id="KW-0812">Transmembrane</keyword>
<feature type="domain" description="RGS" evidence="2">
    <location>
        <begin position="186"/>
        <end position="306"/>
    </location>
</feature>
<keyword evidence="1" id="KW-1133">Transmembrane helix</keyword>
<dbReference type="InterPro" id="IPR036305">
    <property type="entry name" value="RGS_sf"/>
</dbReference>
<dbReference type="InterPro" id="IPR044926">
    <property type="entry name" value="RGS_subdomain_2"/>
</dbReference>